<keyword evidence="3" id="KW-0732">Signal</keyword>
<accession>A0ABW2YC43</accession>
<dbReference type="Gene3D" id="2.40.30.170">
    <property type="match status" value="1"/>
</dbReference>
<feature type="coiled-coil region" evidence="2">
    <location>
        <begin position="101"/>
        <end position="128"/>
    </location>
</feature>
<sequence length="367" mass="37953">MNPTGLRLTLAVALAAALAGCGGDDVVGKPPAAPAIETFVARGGADAEGRAWDGTVEAVREAVLSAQTGGRVTAVDVDVNDRVVAGQVLLRLTVVEQQAGVDAARAQLRAAEAAAVEAERQYQRFASLARDKYVSGAQLDQARAGRDAANAARDAARAQVSAAGQNADYTTVRAPYAGIVAARRVEPGETVGPGQPLLTVYAPDDLRIEVRVPQSAADAIRAKPQAQVVFDDGRRVEAREVVVYPAADPASHSVPVRVALPRIETGAPAPGATAKVVFPIAGGERADRRDGGVRIPYAAVARRGELTAVYVVKDGRVLLRQVRLGARNGDAVDVLAGLTPGEVVARDPAEALRMLAAARVAQGGLND</sequence>
<dbReference type="Pfam" id="PF25975">
    <property type="entry name" value="CzcB_C"/>
    <property type="match status" value="1"/>
</dbReference>
<evidence type="ECO:0000313" key="6">
    <source>
        <dbReference type="EMBL" id="MFD0725473.1"/>
    </source>
</evidence>
<keyword evidence="2" id="KW-0175">Coiled coil</keyword>
<dbReference type="InterPro" id="IPR058624">
    <property type="entry name" value="MdtA-like_HH"/>
</dbReference>
<evidence type="ECO:0000256" key="1">
    <source>
        <dbReference type="ARBA" id="ARBA00009477"/>
    </source>
</evidence>
<reference evidence="7" key="1">
    <citation type="journal article" date="2019" name="Int. J. Syst. Evol. Microbiol.">
        <title>The Global Catalogue of Microorganisms (GCM) 10K type strain sequencing project: providing services to taxonomists for standard genome sequencing and annotation.</title>
        <authorList>
            <consortium name="The Broad Institute Genomics Platform"/>
            <consortium name="The Broad Institute Genome Sequencing Center for Infectious Disease"/>
            <person name="Wu L."/>
            <person name="Ma J."/>
        </authorList>
    </citation>
    <scope>NUCLEOTIDE SEQUENCE [LARGE SCALE GENOMIC DNA]</scope>
    <source>
        <strain evidence="7">CCUG 55585</strain>
    </source>
</reference>
<dbReference type="Pfam" id="PF25876">
    <property type="entry name" value="HH_MFP_RND"/>
    <property type="match status" value="1"/>
</dbReference>
<dbReference type="Gene3D" id="2.40.420.20">
    <property type="match status" value="1"/>
</dbReference>
<dbReference type="PANTHER" id="PTHR30469:SF18">
    <property type="entry name" value="RESISTANCE-NODULATION-CELL DIVISION (RND) EFFLUX MEMBRANE FUSION PROTEIN-RELATED"/>
    <property type="match status" value="1"/>
</dbReference>
<dbReference type="Gene3D" id="2.40.50.100">
    <property type="match status" value="1"/>
</dbReference>
<feature type="domain" description="Multidrug resistance protein MdtA-like alpha-helical hairpin" evidence="4">
    <location>
        <begin position="102"/>
        <end position="170"/>
    </location>
</feature>
<dbReference type="InterPro" id="IPR006143">
    <property type="entry name" value="RND_pump_MFP"/>
</dbReference>
<feature type="chain" id="PRO_5047343953" evidence="3">
    <location>
        <begin position="20"/>
        <end position="367"/>
    </location>
</feature>
<dbReference type="NCBIfam" id="TIGR01730">
    <property type="entry name" value="RND_mfp"/>
    <property type="match status" value="1"/>
</dbReference>
<gene>
    <name evidence="6" type="ORF">ACFQ0E_07650</name>
</gene>
<organism evidence="6 7">
    <name type="scientific">Lysobacter brunescens</name>
    <dbReference type="NCBI Taxonomy" id="262323"/>
    <lineage>
        <taxon>Bacteria</taxon>
        <taxon>Pseudomonadati</taxon>
        <taxon>Pseudomonadota</taxon>
        <taxon>Gammaproteobacteria</taxon>
        <taxon>Lysobacterales</taxon>
        <taxon>Lysobacteraceae</taxon>
        <taxon>Lysobacter</taxon>
    </lineage>
</organism>
<evidence type="ECO:0000259" key="5">
    <source>
        <dbReference type="Pfam" id="PF25975"/>
    </source>
</evidence>
<dbReference type="PROSITE" id="PS51257">
    <property type="entry name" value="PROKAR_LIPOPROTEIN"/>
    <property type="match status" value="1"/>
</dbReference>
<dbReference type="Proteomes" id="UP001597110">
    <property type="component" value="Unassembled WGS sequence"/>
</dbReference>
<evidence type="ECO:0000256" key="3">
    <source>
        <dbReference type="SAM" id="SignalP"/>
    </source>
</evidence>
<dbReference type="Gene3D" id="1.10.287.470">
    <property type="entry name" value="Helix hairpin bin"/>
    <property type="match status" value="1"/>
</dbReference>
<feature type="domain" description="CzcB-like C-terminal circularly permuted SH3-like" evidence="5">
    <location>
        <begin position="293"/>
        <end position="346"/>
    </location>
</feature>
<dbReference type="RefSeq" id="WP_386823089.1">
    <property type="nucleotide sequence ID" value="NZ_JBHTIF010000001.1"/>
</dbReference>
<dbReference type="InterPro" id="IPR058649">
    <property type="entry name" value="CzcB_C"/>
</dbReference>
<dbReference type="EMBL" id="JBHTIF010000001">
    <property type="protein sequence ID" value="MFD0725473.1"/>
    <property type="molecule type" value="Genomic_DNA"/>
</dbReference>
<evidence type="ECO:0000313" key="7">
    <source>
        <dbReference type="Proteomes" id="UP001597110"/>
    </source>
</evidence>
<keyword evidence="7" id="KW-1185">Reference proteome</keyword>
<comment type="similarity">
    <text evidence="1">Belongs to the membrane fusion protein (MFP) (TC 8.A.1) family.</text>
</comment>
<evidence type="ECO:0000256" key="2">
    <source>
        <dbReference type="SAM" id="Coils"/>
    </source>
</evidence>
<feature type="signal peptide" evidence="3">
    <location>
        <begin position="1"/>
        <end position="19"/>
    </location>
</feature>
<proteinExistence type="inferred from homology"/>
<evidence type="ECO:0000259" key="4">
    <source>
        <dbReference type="Pfam" id="PF25876"/>
    </source>
</evidence>
<dbReference type="SUPFAM" id="SSF111369">
    <property type="entry name" value="HlyD-like secretion proteins"/>
    <property type="match status" value="1"/>
</dbReference>
<name>A0ABW2YC43_9GAMM</name>
<comment type="caution">
    <text evidence="6">The sequence shown here is derived from an EMBL/GenBank/DDBJ whole genome shotgun (WGS) entry which is preliminary data.</text>
</comment>
<dbReference type="PANTHER" id="PTHR30469">
    <property type="entry name" value="MULTIDRUG RESISTANCE PROTEIN MDTA"/>
    <property type="match status" value="1"/>
</dbReference>
<protein>
    <submittedName>
        <fullName evidence="6">Efflux RND transporter periplasmic adaptor subunit</fullName>
    </submittedName>
</protein>